<proteinExistence type="inferred from homology"/>
<dbReference type="OMA" id="WNRTAAN"/>
<gene>
    <name evidence="9" type="ORF">LOTGIDRAFT_170797</name>
</gene>
<dbReference type="STRING" id="225164.V4BAC2"/>
<dbReference type="GO" id="GO:0005737">
    <property type="term" value="C:cytoplasm"/>
    <property type="evidence" value="ECO:0007669"/>
    <property type="project" value="TreeGrafter"/>
</dbReference>
<accession>V4BAC2</accession>
<organism evidence="9 10">
    <name type="scientific">Lottia gigantea</name>
    <name type="common">Giant owl limpet</name>
    <dbReference type="NCBI Taxonomy" id="225164"/>
    <lineage>
        <taxon>Eukaryota</taxon>
        <taxon>Metazoa</taxon>
        <taxon>Spiralia</taxon>
        <taxon>Lophotrochozoa</taxon>
        <taxon>Mollusca</taxon>
        <taxon>Gastropoda</taxon>
        <taxon>Patellogastropoda</taxon>
        <taxon>Lottioidea</taxon>
        <taxon>Lottiidae</taxon>
        <taxon>Lottia</taxon>
    </lineage>
</organism>
<keyword evidence="4" id="KW-0378">Hydrolase</keyword>
<dbReference type="GO" id="GO:0004132">
    <property type="term" value="F:dCMP deaminase activity"/>
    <property type="evidence" value="ECO:0007669"/>
    <property type="project" value="TreeGrafter"/>
</dbReference>
<evidence type="ECO:0000313" key="9">
    <source>
        <dbReference type="EMBL" id="ESP04406.1"/>
    </source>
</evidence>
<evidence type="ECO:0000256" key="5">
    <source>
        <dbReference type="ARBA" id="ARBA00022833"/>
    </source>
</evidence>
<dbReference type="Proteomes" id="UP000030746">
    <property type="component" value="Unassembled WGS sequence"/>
</dbReference>
<evidence type="ECO:0000256" key="6">
    <source>
        <dbReference type="ARBA" id="ARBA00038938"/>
    </source>
</evidence>
<dbReference type="CTD" id="20241547"/>
<keyword evidence="10" id="KW-1185">Reference proteome</keyword>
<keyword evidence="3" id="KW-0545">Nucleotide biosynthesis</keyword>
<keyword evidence="5" id="KW-0862">Zinc</keyword>
<dbReference type="Gene3D" id="3.40.140.10">
    <property type="entry name" value="Cytidine Deaminase, domain 2"/>
    <property type="match status" value="1"/>
</dbReference>
<name>V4BAC2_LOTGI</name>
<dbReference type="SUPFAM" id="SSF53927">
    <property type="entry name" value="Cytidine deaminase-like"/>
    <property type="match status" value="1"/>
</dbReference>
<dbReference type="HOGENOM" id="CLU_047993_1_2_1"/>
<dbReference type="EC" id="3.5.4.12" evidence="6"/>
<feature type="domain" description="CMP/dCMP-type deaminase" evidence="8">
    <location>
        <begin position="17"/>
        <end position="146"/>
    </location>
</feature>
<dbReference type="RefSeq" id="XP_009044892.1">
    <property type="nucleotide sequence ID" value="XM_009046644.1"/>
</dbReference>
<keyword evidence="2" id="KW-0479">Metal-binding</keyword>
<dbReference type="KEGG" id="lgi:LOTGIDRAFT_170797"/>
<dbReference type="PROSITE" id="PS00903">
    <property type="entry name" value="CYT_DCMP_DEAMINASES_1"/>
    <property type="match status" value="1"/>
</dbReference>
<dbReference type="InterPro" id="IPR015517">
    <property type="entry name" value="dCMP_deaminase-rel"/>
</dbReference>
<evidence type="ECO:0000313" key="10">
    <source>
        <dbReference type="Proteomes" id="UP000030746"/>
    </source>
</evidence>
<evidence type="ECO:0000256" key="2">
    <source>
        <dbReference type="ARBA" id="ARBA00022723"/>
    </source>
</evidence>
<evidence type="ECO:0000259" key="8">
    <source>
        <dbReference type="PROSITE" id="PS51747"/>
    </source>
</evidence>
<protein>
    <recommendedName>
        <fullName evidence="7">dCMP deaminase</fullName>
        <ecNumber evidence="6">3.5.4.12</ecNumber>
    </recommendedName>
    <alternativeName>
        <fullName evidence="7">dCMP deaminase</fullName>
    </alternativeName>
</protein>
<sequence length="167" mass="18865">MDEKILREGDGFYKVQSNDDYFMSIAVLTAKRSLDPVLKVGSCIADRNDKLVSTGFNDKTPGGASLPWPEKSNNNIDNKRFIVCHAEVTAIVNSKVKDLTGYKIYITHNPCNECSKLIAQCGIKHVIYLHEWKPDQPKYQAARLILQVADCNLRKYQGPLSQFKCKL</sequence>
<reference evidence="9 10" key="1">
    <citation type="journal article" date="2013" name="Nature">
        <title>Insights into bilaterian evolution from three spiralian genomes.</title>
        <authorList>
            <person name="Simakov O."/>
            <person name="Marletaz F."/>
            <person name="Cho S.J."/>
            <person name="Edsinger-Gonzales E."/>
            <person name="Havlak P."/>
            <person name="Hellsten U."/>
            <person name="Kuo D.H."/>
            <person name="Larsson T."/>
            <person name="Lv J."/>
            <person name="Arendt D."/>
            <person name="Savage R."/>
            <person name="Osoegawa K."/>
            <person name="de Jong P."/>
            <person name="Grimwood J."/>
            <person name="Chapman J.A."/>
            <person name="Shapiro H."/>
            <person name="Aerts A."/>
            <person name="Otillar R.P."/>
            <person name="Terry A.Y."/>
            <person name="Boore J.L."/>
            <person name="Grigoriev I.V."/>
            <person name="Lindberg D.R."/>
            <person name="Seaver E.C."/>
            <person name="Weisblat D.A."/>
            <person name="Putnam N.H."/>
            <person name="Rokhsar D.S."/>
        </authorList>
    </citation>
    <scope>NUCLEOTIDE SEQUENCE [LARGE SCALE GENOMIC DNA]</scope>
</reference>
<dbReference type="AlphaFoldDB" id="V4BAC2"/>
<evidence type="ECO:0000256" key="7">
    <source>
        <dbReference type="ARBA" id="ARBA00041763"/>
    </source>
</evidence>
<dbReference type="GeneID" id="20241547"/>
<dbReference type="GO" id="GO:0008270">
    <property type="term" value="F:zinc ion binding"/>
    <property type="evidence" value="ECO:0007669"/>
    <property type="project" value="InterPro"/>
</dbReference>
<dbReference type="Pfam" id="PF00383">
    <property type="entry name" value="dCMP_cyt_deam_1"/>
    <property type="match status" value="1"/>
</dbReference>
<dbReference type="PANTHER" id="PTHR11086:SF18">
    <property type="entry name" value="DEOXYCYTIDYLATE DEAMINASE"/>
    <property type="match status" value="1"/>
</dbReference>
<dbReference type="OrthoDB" id="6710946at2759"/>
<evidence type="ECO:0000256" key="4">
    <source>
        <dbReference type="ARBA" id="ARBA00022801"/>
    </source>
</evidence>
<evidence type="ECO:0000256" key="1">
    <source>
        <dbReference type="ARBA" id="ARBA00006576"/>
    </source>
</evidence>
<comment type="similarity">
    <text evidence="1">Belongs to the cytidine and deoxycytidylate deaminase family.</text>
</comment>
<dbReference type="InterPro" id="IPR016193">
    <property type="entry name" value="Cytidine_deaminase-like"/>
</dbReference>
<evidence type="ECO:0000256" key="3">
    <source>
        <dbReference type="ARBA" id="ARBA00022727"/>
    </source>
</evidence>
<dbReference type="EMBL" id="KB199753">
    <property type="protein sequence ID" value="ESP04406.1"/>
    <property type="molecule type" value="Genomic_DNA"/>
</dbReference>
<dbReference type="InterPro" id="IPR016192">
    <property type="entry name" value="APOBEC/CMP_deaminase_Zn-bd"/>
</dbReference>
<dbReference type="PROSITE" id="PS51747">
    <property type="entry name" value="CYT_DCMP_DEAMINASES_2"/>
    <property type="match status" value="1"/>
</dbReference>
<dbReference type="InterPro" id="IPR002125">
    <property type="entry name" value="CMP_dCMP_dom"/>
</dbReference>
<dbReference type="PANTHER" id="PTHR11086">
    <property type="entry name" value="DEOXYCYTIDYLATE DEAMINASE-RELATED"/>
    <property type="match status" value="1"/>
</dbReference>